<dbReference type="Proteomes" id="UP000800092">
    <property type="component" value="Unassembled WGS sequence"/>
</dbReference>
<protein>
    <submittedName>
        <fullName evidence="1">Uncharacterized protein</fullName>
    </submittedName>
</protein>
<dbReference type="EMBL" id="ML991844">
    <property type="protein sequence ID" value="KAF2230279.1"/>
    <property type="molecule type" value="Genomic_DNA"/>
</dbReference>
<reference evidence="1" key="1">
    <citation type="journal article" date="2020" name="Stud. Mycol.">
        <title>101 Dothideomycetes genomes: a test case for predicting lifestyles and emergence of pathogens.</title>
        <authorList>
            <person name="Haridas S."/>
            <person name="Albert R."/>
            <person name="Binder M."/>
            <person name="Bloem J."/>
            <person name="Labutti K."/>
            <person name="Salamov A."/>
            <person name="Andreopoulos B."/>
            <person name="Baker S."/>
            <person name="Barry K."/>
            <person name="Bills G."/>
            <person name="Bluhm B."/>
            <person name="Cannon C."/>
            <person name="Castanera R."/>
            <person name="Culley D."/>
            <person name="Daum C."/>
            <person name="Ezra D."/>
            <person name="Gonzalez J."/>
            <person name="Henrissat B."/>
            <person name="Kuo A."/>
            <person name="Liang C."/>
            <person name="Lipzen A."/>
            <person name="Lutzoni F."/>
            <person name="Magnuson J."/>
            <person name="Mondo S."/>
            <person name="Nolan M."/>
            <person name="Ohm R."/>
            <person name="Pangilinan J."/>
            <person name="Park H.-J."/>
            <person name="Ramirez L."/>
            <person name="Alfaro M."/>
            <person name="Sun H."/>
            <person name="Tritt A."/>
            <person name="Yoshinaga Y."/>
            <person name="Zwiers L.-H."/>
            <person name="Turgeon B."/>
            <person name="Goodwin S."/>
            <person name="Spatafora J."/>
            <person name="Crous P."/>
            <person name="Grigoriev I."/>
        </authorList>
    </citation>
    <scope>NUCLEOTIDE SEQUENCE</scope>
    <source>
        <strain evidence="1">Tuck. ex Michener</strain>
    </source>
</reference>
<organism evidence="1 2">
    <name type="scientific">Viridothelium virens</name>
    <name type="common">Speckled blister lichen</name>
    <name type="synonym">Trypethelium virens</name>
    <dbReference type="NCBI Taxonomy" id="1048519"/>
    <lineage>
        <taxon>Eukaryota</taxon>
        <taxon>Fungi</taxon>
        <taxon>Dikarya</taxon>
        <taxon>Ascomycota</taxon>
        <taxon>Pezizomycotina</taxon>
        <taxon>Dothideomycetes</taxon>
        <taxon>Dothideomycetes incertae sedis</taxon>
        <taxon>Trypetheliales</taxon>
        <taxon>Trypetheliaceae</taxon>
        <taxon>Viridothelium</taxon>
    </lineage>
</organism>
<accession>A0A6A6GXD5</accession>
<dbReference type="AlphaFoldDB" id="A0A6A6GXD5"/>
<evidence type="ECO:0000313" key="2">
    <source>
        <dbReference type="Proteomes" id="UP000800092"/>
    </source>
</evidence>
<sequence>MDAALHFPCLAAWRSAFPSQHISSRYTHSFMQAWLVDCILERSIPGRDLGANICLILARIEEACFATTSHPM</sequence>
<proteinExistence type="predicted"/>
<gene>
    <name evidence="1" type="ORF">EV356DRAFT_347033</name>
</gene>
<evidence type="ECO:0000313" key="1">
    <source>
        <dbReference type="EMBL" id="KAF2230279.1"/>
    </source>
</evidence>
<name>A0A6A6GXD5_VIRVR</name>
<keyword evidence="2" id="KW-1185">Reference proteome</keyword>